<evidence type="ECO:0000313" key="12">
    <source>
        <dbReference type="Proteomes" id="UP001469553"/>
    </source>
</evidence>
<keyword evidence="5 8" id="KW-0472">Membrane</keyword>
<keyword evidence="7" id="KW-0325">Glycoprotein</keyword>
<dbReference type="SMART" id="SM00409">
    <property type="entry name" value="IG"/>
    <property type="match status" value="3"/>
</dbReference>
<reference evidence="11 12" key="1">
    <citation type="submission" date="2021-06" db="EMBL/GenBank/DDBJ databases">
        <authorList>
            <person name="Palmer J.M."/>
        </authorList>
    </citation>
    <scope>NUCLEOTIDE SEQUENCE [LARGE SCALE GENOMIC DNA]</scope>
    <source>
        <strain evidence="11 12">AS_MEX2019</strain>
        <tissue evidence="11">Muscle</tissue>
    </source>
</reference>
<keyword evidence="3 9" id="KW-0732">Signal</keyword>
<evidence type="ECO:0000256" key="9">
    <source>
        <dbReference type="SAM" id="SignalP"/>
    </source>
</evidence>
<evidence type="ECO:0000256" key="8">
    <source>
        <dbReference type="SAM" id="Phobius"/>
    </source>
</evidence>
<dbReference type="InterPro" id="IPR007110">
    <property type="entry name" value="Ig-like_dom"/>
</dbReference>
<dbReference type="InterPro" id="IPR013106">
    <property type="entry name" value="Ig_V-set"/>
</dbReference>
<feature type="transmembrane region" description="Helical" evidence="8">
    <location>
        <begin position="553"/>
        <end position="573"/>
    </location>
</feature>
<keyword evidence="12" id="KW-1185">Reference proteome</keyword>
<dbReference type="InterPro" id="IPR003599">
    <property type="entry name" value="Ig_sub"/>
</dbReference>
<gene>
    <name evidence="11" type="ORF">AMECASPLE_018785</name>
</gene>
<dbReference type="SMART" id="SM00406">
    <property type="entry name" value="IGv"/>
    <property type="match status" value="3"/>
</dbReference>
<dbReference type="PANTHER" id="PTHR19433">
    <property type="entry name" value="T-CELL RECEPTOR ALPHA CHAIN V REGION-RELATED"/>
    <property type="match status" value="1"/>
</dbReference>
<dbReference type="InterPro" id="IPR013783">
    <property type="entry name" value="Ig-like_fold"/>
</dbReference>
<keyword evidence="6" id="KW-1015">Disulfide bond</keyword>
<accession>A0ABV0XRQ4</accession>
<feature type="transmembrane region" description="Helical" evidence="8">
    <location>
        <begin position="253"/>
        <end position="273"/>
    </location>
</feature>
<evidence type="ECO:0000256" key="2">
    <source>
        <dbReference type="ARBA" id="ARBA00022475"/>
    </source>
</evidence>
<sequence>MFLLWVILFPLHQGHTLVPVVTVQLGEPVTLTCAFLEKYQSTTWLHWYKQSSGDTLKLIVMQQKGLMPKYGPEVSASRIKATNDDKFSNLAILKTILQDEGMYHCAHMDWTESTWTGTYLSVKENSSYIVLQNPVSDRAHPANSETLQCSVLSESEGKLCSGELSVFWFRAGSGQSYPEIIHTNEKGPHNCENTSSLNTQKKCTYSLSKNLSSSGTDTLYCAVATCGEILFGKGTKTNAGSSLRSQETIISTIPLSAALVISLTGMAVLLCSINRCKCEYHQDAVNLEKNCGQNSQQVECLKNDSANMTLVWLTLLLLHQGYTLVPLVTVELGQPVTLKCAFTEKFESVTRLHWYKQIAGDTLKLIVMPQKTSKHEPELAHMRFNVTYTGDSSSLTIFTTVQEDEGMYHCAHMDWLQSTWIGTYLSIKAKSVRTSNYTVVQQPTLSDPSHKVDSETLQCSVLSDSDISTCSGDPSVFWFRATSDRSFPDIIYTDGKTSENCEKRSDSQMRCFYNFSKSVNFSDAGTYYCAVATCGQILFGNGTILKTDETFKINMLVVTVICLVISVIINIIFTCCQTQRCACQQFKERWSQRGQNFGQKRDNIAEDGPDLKYAALHFSEERTSRGKKKRNLMTEECVYSQVKGPA</sequence>
<evidence type="ECO:0000256" key="4">
    <source>
        <dbReference type="ARBA" id="ARBA00022859"/>
    </source>
</evidence>
<dbReference type="InterPro" id="IPR036179">
    <property type="entry name" value="Ig-like_dom_sf"/>
</dbReference>
<dbReference type="CDD" id="cd00099">
    <property type="entry name" value="IgV"/>
    <property type="match status" value="2"/>
</dbReference>
<evidence type="ECO:0000256" key="7">
    <source>
        <dbReference type="ARBA" id="ARBA00023180"/>
    </source>
</evidence>
<keyword evidence="8" id="KW-1133">Transmembrane helix</keyword>
<dbReference type="SUPFAM" id="SSF48726">
    <property type="entry name" value="Immunoglobulin"/>
    <property type="match status" value="4"/>
</dbReference>
<comment type="subcellular location">
    <subcellularLocation>
        <location evidence="1">Cell membrane</location>
    </subcellularLocation>
</comment>
<organism evidence="11 12">
    <name type="scientific">Ameca splendens</name>
    <dbReference type="NCBI Taxonomy" id="208324"/>
    <lineage>
        <taxon>Eukaryota</taxon>
        <taxon>Metazoa</taxon>
        <taxon>Chordata</taxon>
        <taxon>Craniata</taxon>
        <taxon>Vertebrata</taxon>
        <taxon>Euteleostomi</taxon>
        <taxon>Actinopterygii</taxon>
        <taxon>Neopterygii</taxon>
        <taxon>Teleostei</taxon>
        <taxon>Neoteleostei</taxon>
        <taxon>Acanthomorphata</taxon>
        <taxon>Ovalentaria</taxon>
        <taxon>Atherinomorphae</taxon>
        <taxon>Cyprinodontiformes</taxon>
        <taxon>Goodeidae</taxon>
        <taxon>Ameca</taxon>
    </lineage>
</organism>
<comment type="caution">
    <text evidence="11">The sequence shown here is derived from an EMBL/GenBank/DDBJ whole genome shotgun (WGS) entry which is preliminary data.</text>
</comment>
<proteinExistence type="predicted"/>
<dbReference type="Pfam" id="PF07686">
    <property type="entry name" value="V-set"/>
    <property type="match status" value="2"/>
</dbReference>
<dbReference type="Gene3D" id="2.60.40.10">
    <property type="entry name" value="Immunoglobulins"/>
    <property type="match status" value="4"/>
</dbReference>
<feature type="signal peptide" evidence="9">
    <location>
        <begin position="1"/>
        <end position="16"/>
    </location>
</feature>
<evidence type="ECO:0000256" key="1">
    <source>
        <dbReference type="ARBA" id="ARBA00004236"/>
    </source>
</evidence>
<keyword evidence="4" id="KW-0391">Immunity</keyword>
<dbReference type="PROSITE" id="PS50835">
    <property type="entry name" value="IG_LIKE"/>
    <property type="match status" value="3"/>
</dbReference>
<keyword evidence="2" id="KW-1003">Cell membrane</keyword>
<dbReference type="Proteomes" id="UP001469553">
    <property type="component" value="Unassembled WGS sequence"/>
</dbReference>
<evidence type="ECO:0000313" key="11">
    <source>
        <dbReference type="EMBL" id="MEQ2284169.1"/>
    </source>
</evidence>
<feature type="chain" id="PRO_5045374522" description="Ig-like domain-containing protein" evidence="9">
    <location>
        <begin position="17"/>
        <end position="646"/>
    </location>
</feature>
<feature type="domain" description="Ig-like" evidence="10">
    <location>
        <begin position="10"/>
        <end position="105"/>
    </location>
</feature>
<dbReference type="EMBL" id="JAHRIP010010883">
    <property type="protein sequence ID" value="MEQ2284169.1"/>
    <property type="molecule type" value="Genomic_DNA"/>
</dbReference>
<keyword evidence="8" id="KW-0812">Transmembrane</keyword>
<name>A0ABV0XRQ4_9TELE</name>
<evidence type="ECO:0000256" key="5">
    <source>
        <dbReference type="ARBA" id="ARBA00023136"/>
    </source>
</evidence>
<evidence type="ECO:0000259" key="10">
    <source>
        <dbReference type="PROSITE" id="PS50835"/>
    </source>
</evidence>
<feature type="domain" description="Ig-like" evidence="10">
    <location>
        <begin position="333"/>
        <end position="410"/>
    </location>
</feature>
<dbReference type="InterPro" id="IPR052051">
    <property type="entry name" value="TCR_complex_component"/>
</dbReference>
<protein>
    <recommendedName>
        <fullName evidence="10">Ig-like domain-containing protein</fullName>
    </recommendedName>
</protein>
<evidence type="ECO:0000256" key="3">
    <source>
        <dbReference type="ARBA" id="ARBA00022729"/>
    </source>
</evidence>
<feature type="domain" description="Ig-like" evidence="10">
    <location>
        <begin position="443"/>
        <end position="531"/>
    </location>
</feature>
<evidence type="ECO:0000256" key="6">
    <source>
        <dbReference type="ARBA" id="ARBA00023157"/>
    </source>
</evidence>